<comment type="caution">
    <text evidence="1">The sequence shown here is derived from an EMBL/GenBank/DDBJ whole genome shotgun (WGS) entry which is preliminary data.</text>
</comment>
<dbReference type="AlphaFoldDB" id="A0A3D2SI27"/>
<organism evidence="1 2">
    <name type="scientific">Acinetobacter ursingii</name>
    <dbReference type="NCBI Taxonomy" id="108980"/>
    <lineage>
        <taxon>Bacteria</taxon>
        <taxon>Pseudomonadati</taxon>
        <taxon>Pseudomonadota</taxon>
        <taxon>Gammaproteobacteria</taxon>
        <taxon>Moraxellales</taxon>
        <taxon>Moraxellaceae</taxon>
        <taxon>Acinetobacter</taxon>
    </lineage>
</organism>
<dbReference type="EMBL" id="DPVE01000037">
    <property type="protein sequence ID" value="HCK29119.1"/>
    <property type="molecule type" value="Genomic_DNA"/>
</dbReference>
<evidence type="ECO:0000313" key="2">
    <source>
        <dbReference type="Proteomes" id="UP000263596"/>
    </source>
</evidence>
<evidence type="ECO:0000313" key="1">
    <source>
        <dbReference type="EMBL" id="HCK29119.1"/>
    </source>
</evidence>
<proteinExistence type="predicted"/>
<gene>
    <name evidence="1" type="ORF">DHW29_02230</name>
</gene>
<dbReference type="Proteomes" id="UP000263596">
    <property type="component" value="Unassembled WGS sequence"/>
</dbReference>
<protein>
    <submittedName>
        <fullName evidence="1">Uncharacterized protein</fullName>
    </submittedName>
</protein>
<reference evidence="1 2" key="1">
    <citation type="journal article" date="2018" name="Nat. Biotechnol.">
        <title>A standardized bacterial taxonomy based on genome phylogeny substantially revises the tree of life.</title>
        <authorList>
            <person name="Parks D.H."/>
            <person name="Chuvochina M."/>
            <person name="Waite D.W."/>
            <person name="Rinke C."/>
            <person name="Skarshewski A."/>
            <person name="Chaumeil P.A."/>
            <person name="Hugenholtz P."/>
        </authorList>
    </citation>
    <scope>NUCLEOTIDE SEQUENCE [LARGE SCALE GENOMIC DNA]</scope>
    <source>
        <strain evidence="1">UBA9669</strain>
    </source>
</reference>
<accession>A0A3D2SI27</accession>
<name>A0A3D2SI27_9GAMM</name>
<sequence>MVTSTQRKTQFISNENGEFRMRLYSYEYVEKGGEIYRVSKSGFLYLIEAAEHAEKPWIRDIFERERKFQRRKAAAIMFSDPCFRRERYSANQRIAYNNAKYNSR</sequence>
<dbReference type="RefSeq" id="WP_049175477.1">
    <property type="nucleotide sequence ID" value="NZ_BKHN01000005.1"/>
</dbReference>